<dbReference type="Proteomes" id="UP001291623">
    <property type="component" value="Unassembled WGS sequence"/>
</dbReference>
<organism evidence="2 3">
    <name type="scientific">Anisodus tanguticus</name>
    <dbReference type="NCBI Taxonomy" id="243964"/>
    <lineage>
        <taxon>Eukaryota</taxon>
        <taxon>Viridiplantae</taxon>
        <taxon>Streptophyta</taxon>
        <taxon>Embryophyta</taxon>
        <taxon>Tracheophyta</taxon>
        <taxon>Spermatophyta</taxon>
        <taxon>Magnoliopsida</taxon>
        <taxon>eudicotyledons</taxon>
        <taxon>Gunneridae</taxon>
        <taxon>Pentapetalae</taxon>
        <taxon>asterids</taxon>
        <taxon>lamiids</taxon>
        <taxon>Solanales</taxon>
        <taxon>Solanaceae</taxon>
        <taxon>Solanoideae</taxon>
        <taxon>Hyoscyameae</taxon>
        <taxon>Anisodus</taxon>
    </lineage>
</organism>
<proteinExistence type="predicted"/>
<dbReference type="AlphaFoldDB" id="A0AAE1VPY9"/>
<feature type="region of interest" description="Disordered" evidence="1">
    <location>
        <begin position="1"/>
        <end position="31"/>
    </location>
</feature>
<feature type="compositionally biased region" description="Basic and acidic residues" evidence="1">
    <location>
        <begin position="1"/>
        <end position="13"/>
    </location>
</feature>
<sequence length="277" mass="31590">MPRESPCDRKEVADGVASRSPIDPSKTVVPSQMEKLGKRYHAEIQRDWYIKGSNPGIILDVRSVTTGNGNKFGVCMKRYIDNAIIIFPSLSLVIPPVPHTTIDTPGNTPRRSIFLWTDTTIDTSDYTPRSLESYMQHDYFKQFTNQDRHNTLARRLTEYSTKYKSHGLTDTFPKRTNHKLNFLLDIRSDVCFNYATLISSVMGDSLKELLKFITSSNGFMRKMMTTTIQELAETPTTSSSVQVSFNDKKKGKDEILGEFQENFIKSEIIAMLLQRIP</sequence>
<reference evidence="2" key="1">
    <citation type="submission" date="2023-12" db="EMBL/GenBank/DDBJ databases">
        <title>Genome assembly of Anisodus tanguticus.</title>
        <authorList>
            <person name="Wang Y.-J."/>
        </authorList>
    </citation>
    <scope>NUCLEOTIDE SEQUENCE</scope>
    <source>
        <strain evidence="2">KB-2021</strain>
        <tissue evidence="2">Leaf</tissue>
    </source>
</reference>
<keyword evidence="3" id="KW-1185">Reference proteome</keyword>
<gene>
    <name evidence="2" type="ORF">RND71_003418</name>
</gene>
<evidence type="ECO:0000313" key="2">
    <source>
        <dbReference type="EMBL" id="KAK4377122.1"/>
    </source>
</evidence>
<comment type="caution">
    <text evidence="2">The sequence shown here is derived from an EMBL/GenBank/DDBJ whole genome shotgun (WGS) entry which is preliminary data.</text>
</comment>
<accession>A0AAE1VPY9</accession>
<evidence type="ECO:0000256" key="1">
    <source>
        <dbReference type="SAM" id="MobiDB-lite"/>
    </source>
</evidence>
<protein>
    <submittedName>
        <fullName evidence="2">Uncharacterized protein</fullName>
    </submittedName>
</protein>
<dbReference type="EMBL" id="JAVYJV010000002">
    <property type="protein sequence ID" value="KAK4377122.1"/>
    <property type="molecule type" value="Genomic_DNA"/>
</dbReference>
<name>A0AAE1VPY9_9SOLA</name>
<evidence type="ECO:0000313" key="3">
    <source>
        <dbReference type="Proteomes" id="UP001291623"/>
    </source>
</evidence>